<comment type="caution">
    <text evidence="2">The sequence shown here is derived from an EMBL/GenBank/DDBJ whole genome shotgun (WGS) entry which is preliminary data.</text>
</comment>
<feature type="region of interest" description="Disordered" evidence="1">
    <location>
        <begin position="168"/>
        <end position="196"/>
    </location>
</feature>
<dbReference type="EMBL" id="QGKV02000299">
    <property type="protein sequence ID" value="KAF3590881.1"/>
    <property type="molecule type" value="Genomic_DNA"/>
</dbReference>
<feature type="compositionally biased region" description="Low complexity" evidence="1">
    <location>
        <begin position="345"/>
        <end position="360"/>
    </location>
</feature>
<protein>
    <submittedName>
        <fullName evidence="2">Uncharacterized protein</fullName>
    </submittedName>
</protein>
<organism evidence="2 3">
    <name type="scientific">Brassica cretica</name>
    <name type="common">Mustard</name>
    <dbReference type="NCBI Taxonomy" id="69181"/>
    <lineage>
        <taxon>Eukaryota</taxon>
        <taxon>Viridiplantae</taxon>
        <taxon>Streptophyta</taxon>
        <taxon>Embryophyta</taxon>
        <taxon>Tracheophyta</taxon>
        <taxon>Spermatophyta</taxon>
        <taxon>Magnoliopsida</taxon>
        <taxon>eudicotyledons</taxon>
        <taxon>Gunneridae</taxon>
        <taxon>Pentapetalae</taxon>
        <taxon>rosids</taxon>
        <taxon>malvids</taxon>
        <taxon>Brassicales</taxon>
        <taxon>Brassicaceae</taxon>
        <taxon>Brassiceae</taxon>
        <taxon>Brassica</taxon>
    </lineage>
</organism>
<dbReference type="Proteomes" id="UP000266723">
    <property type="component" value="Unassembled WGS sequence"/>
</dbReference>
<sequence length="579" mass="63975">MGYAVEIELPEDDETPENVRPGYCGAYASHFEACGLSFPLPRFLLEVLAEIKMAFTQITPNFFRQLFAIKRNNGFPGTMILAPRGGRGIIEGIRNKDDRWREKFFVFKINSASVGDFDFERIPREWSDDIGSTRWLSFTPDQIRAACALPPGANRATHVALVAPVRPKRGRGTKRKKEKEVLLDRPDESSEAGSLERARKVQRGEFLLSIEPFGSAPMSPELRGLMETLRRGSTRWLSFTPDRIRAACALPPSANRATPVALVAPVRPKRGRGTKRKKEKEGLLDRPDESSEAGPVSVAIPSGGAREAPDTSASSAGDRALNDEIDSSSHRSRRRVLEEINSVTSGSSSPRLSPPLRASGEGTSRANPGVLPSSVPEAFSWSFAYDSEIPILENPNSLAAIWCKVRAEGCELPSLEHIRERDAYVRMAVANAKAMEASNDYAALMEGRLANFSSKEEIAGHLLTIQQLREMVVVQSDLDSMKEKYRREIEGRDRKARKDLHLARVSLAKEYEGVLDVVKARIEALTEYSEGGFELEAKLERPKDLEVSLDVDYGLASVSDPSLGRLNLPEISGDSVIQD</sequence>
<feature type="region of interest" description="Disordered" evidence="1">
    <location>
        <begin position="259"/>
        <end position="371"/>
    </location>
</feature>
<feature type="compositionally biased region" description="Basic residues" evidence="1">
    <location>
        <begin position="267"/>
        <end position="278"/>
    </location>
</feature>
<evidence type="ECO:0000313" key="3">
    <source>
        <dbReference type="Proteomes" id="UP000266723"/>
    </source>
</evidence>
<proteinExistence type="predicted"/>
<feature type="compositionally biased region" description="Basic and acidic residues" evidence="1">
    <location>
        <begin position="279"/>
        <end position="289"/>
    </location>
</feature>
<feature type="compositionally biased region" description="Basic residues" evidence="1">
    <location>
        <begin position="168"/>
        <end position="177"/>
    </location>
</feature>
<evidence type="ECO:0000256" key="1">
    <source>
        <dbReference type="SAM" id="MobiDB-lite"/>
    </source>
</evidence>
<reference evidence="2 3" key="1">
    <citation type="journal article" date="2020" name="BMC Genomics">
        <title>Intraspecific diversification of the crop wild relative Brassica cretica Lam. using demographic model selection.</title>
        <authorList>
            <person name="Kioukis A."/>
            <person name="Michalopoulou V.A."/>
            <person name="Briers L."/>
            <person name="Pirintsos S."/>
            <person name="Studholme D.J."/>
            <person name="Pavlidis P."/>
            <person name="Sarris P.F."/>
        </authorList>
    </citation>
    <scope>NUCLEOTIDE SEQUENCE [LARGE SCALE GENOMIC DNA]</scope>
    <source>
        <strain evidence="3">cv. PFS-1207/04</strain>
    </source>
</reference>
<keyword evidence="3" id="KW-1185">Reference proteome</keyword>
<name>A0ABQ7E249_BRACR</name>
<accession>A0ABQ7E249</accession>
<feature type="compositionally biased region" description="Basic and acidic residues" evidence="1">
    <location>
        <begin position="178"/>
        <end position="196"/>
    </location>
</feature>
<gene>
    <name evidence="2" type="ORF">DY000_02024750</name>
</gene>
<evidence type="ECO:0000313" key="2">
    <source>
        <dbReference type="EMBL" id="KAF3590881.1"/>
    </source>
</evidence>